<dbReference type="EnsemblMetazoa" id="GPAI023586-RA">
    <property type="protein sequence ID" value="GPAI023586-PA"/>
    <property type="gene ID" value="GPAI023586"/>
</dbReference>
<dbReference type="AlphaFoldDB" id="A0A1A9ZSG7"/>
<organism evidence="3 4">
    <name type="scientific">Glossina pallidipes</name>
    <name type="common">Tsetse fly</name>
    <dbReference type="NCBI Taxonomy" id="7398"/>
    <lineage>
        <taxon>Eukaryota</taxon>
        <taxon>Metazoa</taxon>
        <taxon>Ecdysozoa</taxon>
        <taxon>Arthropoda</taxon>
        <taxon>Hexapoda</taxon>
        <taxon>Insecta</taxon>
        <taxon>Pterygota</taxon>
        <taxon>Neoptera</taxon>
        <taxon>Endopterygota</taxon>
        <taxon>Diptera</taxon>
        <taxon>Brachycera</taxon>
        <taxon>Muscomorpha</taxon>
        <taxon>Hippoboscoidea</taxon>
        <taxon>Glossinidae</taxon>
        <taxon>Glossina</taxon>
    </lineage>
</organism>
<name>A0A1A9ZSG7_GLOPL</name>
<dbReference type="GO" id="GO:0007156">
    <property type="term" value="P:homophilic cell adhesion via plasma membrane adhesion molecules"/>
    <property type="evidence" value="ECO:0007669"/>
    <property type="project" value="InterPro"/>
</dbReference>
<evidence type="ECO:0000259" key="2">
    <source>
        <dbReference type="PROSITE" id="PS50268"/>
    </source>
</evidence>
<dbReference type="InterPro" id="IPR002126">
    <property type="entry name" value="Cadherin-like_dom"/>
</dbReference>
<keyword evidence="1" id="KW-0106">Calcium</keyword>
<evidence type="ECO:0000313" key="4">
    <source>
        <dbReference type="Proteomes" id="UP000092445"/>
    </source>
</evidence>
<evidence type="ECO:0000313" key="3">
    <source>
        <dbReference type="EnsemblMetazoa" id="GPAI023586-PA"/>
    </source>
</evidence>
<sequence length="214" mass="24278">MVIVLKNDGRSPPYLVGVHSRICRYSITHYYKASASDDDRGLRKFVNDLISHLQDAKRGTELDYVIARKNPLFPKPVYLELWGSPLFAIRQKIVSTETTEGTLFLLGPLDFEKQAMYHLTILANRDLPDLDHFQTELRIFYTTTTTMIRYVRKNINNSSGTAAAVAVTIRKETENCSNFQFNCNAVLMPPAKESLIKDICISSLQKETAIVTVD</sequence>
<reference evidence="3" key="2">
    <citation type="submission" date="2020-05" db="UniProtKB">
        <authorList>
            <consortium name="EnsemblMetazoa"/>
        </authorList>
    </citation>
    <scope>IDENTIFICATION</scope>
    <source>
        <strain evidence="3">IAEA</strain>
    </source>
</reference>
<dbReference type="GO" id="GO:0005509">
    <property type="term" value="F:calcium ion binding"/>
    <property type="evidence" value="ECO:0007669"/>
    <property type="project" value="UniProtKB-UniRule"/>
</dbReference>
<protein>
    <recommendedName>
        <fullName evidence="2">Cadherin domain-containing protein</fullName>
    </recommendedName>
</protein>
<dbReference type="InterPro" id="IPR015919">
    <property type="entry name" value="Cadherin-like_sf"/>
</dbReference>
<dbReference type="PROSITE" id="PS50268">
    <property type="entry name" value="CADHERIN_2"/>
    <property type="match status" value="1"/>
</dbReference>
<dbReference type="CDD" id="cd11304">
    <property type="entry name" value="Cadherin_repeat"/>
    <property type="match status" value="1"/>
</dbReference>
<dbReference type="Proteomes" id="UP000092445">
    <property type="component" value="Unassembled WGS sequence"/>
</dbReference>
<proteinExistence type="predicted"/>
<keyword evidence="4" id="KW-1185">Reference proteome</keyword>
<dbReference type="STRING" id="7398.A0A1A9ZSG7"/>
<dbReference type="GO" id="GO:0016020">
    <property type="term" value="C:membrane"/>
    <property type="evidence" value="ECO:0007669"/>
    <property type="project" value="InterPro"/>
</dbReference>
<dbReference type="SUPFAM" id="SSF49313">
    <property type="entry name" value="Cadherin-like"/>
    <property type="match status" value="1"/>
</dbReference>
<dbReference type="VEuPathDB" id="VectorBase:GPAI023586"/>
<feature type="domain" description="Cadherin" evidence="2">
    <location>
        <begin position="34"/>
        <end position="179"/>
    </location>
</feature>
<accession>A0A1A9ZSG7</accession>
<reference evidence="4" key="1">
    <citation type="submission" date="2014-03" db="EMBL/GenBank/DDBJ databases">
        <authorList>
            <person name="Aksoy S."/>
            <person name="Warren W."/>
            <person name="Wilson R.K."/>
        </authorList>
    </citation>
    <scope>NUCLEOTIDE SEQUENCE [LARGE SCALE GENOMIC DNA]</scope>
    <source>
        <strain evidence="4">IAEA</strain>
    </source>
</reference>
<evidence type="ECO:0000256" key="1">
    <source>
        <dbReference type="PROSITE-ProRule" id="PRU00043"/>
    </source>
</evidence>